<accession>A0AAW0GER6</accession>
<proteinExistence type="predicted"/>
<dbReference type="Proteomes" id="UP001385951">
    <property type="component" value="Unassembled WGS sequence"/>
</dbReference>
<evidence type="ECO:0008006" key="3">
    <source>
        <dbReference type="Google" id="ProtNLM"/>
    </source>
</evidence>
<organism evidence="1 2">
    <name type="scientific">Cerrena zonata</name>
    <dbReference type="NCBI Taxonomy" id="2478898"/>
    <lineage>
        <taxon>Eukaryota</taxon>
        <taxon>Fungi</taxon>
        <taxon>Dikarya</taxon>
        <taxon>Basidiomycota</taxon>
        <taxon>Agaricomycotina</taxon>
        <taxon>Agaricomycetes</taxon>
        <taxon>Polyporales</taxon>
        <taxon>Cerrenaceae</taxon>
        <taxon>Cerrena</taxon>
    </lineage>
</organism>
<evidence type="ECO:0000313" key="1">
    <source>
        <dbReference type="EMBL" id="KAK7689630.1"/>
    </source>
</evidence>
<reference evidence="1 2" key="1">
    <citation type="submission" date="2022-09" db="EMBL/GenBank/DDBJ databases">
        <authorList>
            <person name="Palmer J.M."/>
        </authorList>
    </citation>
    <scope>NUCLEOTIDE SEQUENCE [LARGE SCALE GENOMIC DNA]</scope>
    <source>
        <strain evidence="1 2">DSM 7382</strain>
    </source>
</reference>
<keyword evidence="2" id="KW-1185">Reference proteome</keyword>
<dbReference type="EMBL" id="JASBNA010000008">
    <property type="protein sequence ID" value="KAK7689630.1"/>
    <property type="molecule type" value="Genomic_DNA"/>
</dbReference>
<evidence type="ECO:0000313" key="2">
    <source>
        <dbReference type="Proteomes" id="UP001385951"/>
    </source>
</evidence>
<name>A0AAW0GER6_9APHY</name>
<dbReference type="AlphaFoldDB" id="A0AAW0GER6"/>
<comment type="caution">
    <text evidence="1">The sequence shown here is derived from an EMBL/GenBank/DDBJ whole genome shotgun (WGS) entry which is preliminary data.</text>
</comment>
<sequence>MASSSAQYLNLPIDDYGSIASSSSSHSTFTGLGTTSGKFFMVVGEFIRRGIELAVSHHRLGNLSYDLAPANAMLAEKSLYLRLLEFTRSGMYSAAIRRKAWDILVLLIQEENTANLACHLLDWDEADMFLLDMLRIMPAGWINVNGNKHRTLKLRKEFRDLQHPNSTLALHVMRFLTRLSQALQTSIKLNEDNEGDTRSLLSSYVDASGKMILGPGVYLRGTSMRVARLPLHSLVSSIICARLNQMSTMLSTEPSFTSLSPQSINIHAELLEVFRSMTHDRTLQVQTRELIFISLTRSYAAPLAHVLTTWSKADLHILITRVMRWLRPFVQESCSIDCKMPRAYLHYLANHTNGEHPVIPFLYFLTRLCIASPLAASLCMELDLIRLLKTMCINNFPNPASRMNASKRVNKIAMSDVHSILTMLLGALSLNPKSCMRLLQAQDIPLWFLSLYYSPDFIGLPNSALLQDVWMELEKPLLKLILVSMELVLKRDKPISTREADFLPLQEVYRDIVGVLRENKSEPEVMYSASDSFLRCIAIGGEFRRLMDAIMAEGSSNDTHIIITVVLKSLGLYSFLPPTLVPPSILERKHPVHDLRKYIGRLARFYSDELKLHTSLVAELIGSEACNARYMLIDIYQNSGQQCITDDDTSSCRDALGHTYALQISSVQNVTV</sequence>
<protein>
    <recommendedName>
        <fullName evidence="3">Integrator complex subunit 5 C-terminal domain-containing protein</fullName>
    </recommendedName>
</protein>
<gene>
    <name evidence="1" type="ORF">QCA50_007423</name>
</gene>